<dbReference type="AlphaFoldDB" id="A0A2U1QLF9"/>
<gene>
    <name evidence="1" type="ORF">CTI12_AA011580</name>
</gene>
<dbReference type="Proteomes" id="UP000245207">
    <property type="component" value="Unassembled WGS sequence"/>
</dbReference>
<dbReference type="OrthoDB" id="1749531at2759"/>
<keyword evidence="2" id="KW-1185">Reference proteome</keyword>
<proteinExistence type="predicted"/>
<evidence type="ECO:0000313" key="2">
    <source>
        <dbReference type="Proteomes" id="UP000245207"/>
    </source>
</evidence>
<accession>A0A2U1QLF9</accession>
<evidence type="ECO:0000313" key="1">
    <source>
        <dbReference type="EMBL" id="PWA98828.1"/>
    </source>
</evidence>
<reference evidence="1 2" key="1">
    <citation type="journal article" date="2018" name="Mol. Plant">
        <title>The genome of Artemisia annua provides insight into the evolution of Asteraceae family and artemisinin biosynthesis.</title>
        <authorList>
            <person name="Shen Q."/>
            <person name="Zhang L."/>
            <person name="Liao Z."/>
            <person name="Wang S."/>
            <person name="Yan T."/>
            <person name="Shi P."/>
            <person name="Liu M."/>
            <person name="Fu X."/>
            <person name="Pan Q."/>
            <person name="Wang Y."/>
            <person name="Lv Z."/>
            <person name="Lu X."/>
            <person name="Zhang F."/>
            <person name="Jiang W."/>
            <person name="Ma Y."/>
            <person name="Chen M."/>
            <person name="Hao X."/>
            <person name="Li L."/>
            <person name="Tang Y."/>
            <person name="Lv G."/>
            <person name="Zhou Y."/>
            <person name="Sun X."/>
            <person name="Brodelius P.E."/>
            <person name="Rose J.K.C."/>
            <person name="Tang K."/>
        </authorList>
    </citation>
    <scope>NUCLEOTIDE SEQUENCE [LARGE SCALE GENOMIC DNA]</scope>
    <source>
        <strain evidence="2">cv. Huhao1</strain>
        <tissue evidence="1">Leaf</tissue>
    </source>
</reference>
<organism evidence="1 2">
    <name type="scientific">Artemisia annua</name>
    <name type="common">Sweet wormwood</name>
    <dbReference type="NCBI Taxonomy" id="35608"/>
    <lineage>
        <taxon>Eukaryota</taxon>
        <taxon>Viridiplantae</taxon>
        <taxon>Streptophyta</taxon>
        <taxon>Embryophyta</taxon>
        <taxon>Tracheophyta</taxon>
        <taxon>Spermatophyta</taxon>
        <taxon>Magnoliopsida</taxon>
        <taxon>eudicotyledons</taxon>
        <taxon>Gunneridae</taxon>
        <taxon>Pentapetalae</taxon>
        <taxon>asterids</taxon>
        <taxon>campanulids</taxon>
        <taxon>Asterales</taxon>
        <taxon>Asteraceae</taxon>
        <taxon>Asteroideae</taxon>
        <taxon>Anthemideae</taxon>
        <taxon>Artemisiinae</taxon>
        <taxon>Artemisia</taxon>
    </lineage>
</organism>
<comment type="caution">
    <text evidence="1">The sequence shown here is derived from an EMBL/GenBank/DDBJ whole genome shotgun (WGS) entry which is preliminary data.</text>
</comment>
<name>A0A2U1QLF9_ARTAN</name>
<sequence length="198" mass="22038">MPHPSSCSLIPISPLSPVGHIMGRYGSYDYVLTFTLASSRTQCANNSTTVNVSGPSVSKVFFFRESHCNETWQTHAYSLGINDFQRSFMKYKSEVLSTVVVPIASFSTASQLTPTPKPLLDNPLHQTPSLPIKKLTPADMQKRRAKGLCYNCPKKYHPGHQCNPPKFLLLQSDHEHKPTTIDPPWGISTVEYYDNAGP</sequence>
<dbReference type="EMBL" id="PKPP01000047">
    <property type="protein sequence ID" value="PWA98828.1"/>
    <property type="molecule type" value="Genomic_DNA"/>
</dbReference>
<protein>
    <submittedName>
        <fullName evidence="1">Uncharacterized protein</fullName>
    </submittedName>
</protein>